<feature type="compositionally biased region" description="Low complexity" evidence="1">
    <location>
        <begin position="162"/>
        <end position="176"/>
    </location>
</feature>
<dbReference type="Proteomes" id="UP001215598">
    <property type="component" value="Unassembled WGS sequence"/>
</dbReference>
<name>A0AAD7JIY2_9AGAR</name>
<sequence>MVNGFPWGVFSANTLRPMVADIMRNGGQPNPILNKEQSLELLQNIEKHGLDAALKDLKSGTNATSVSAPAPNAKRKLRGQPEADSDADVEGETSEPAPKKRGRGRLPKQPTDLAVSAPPAPRARDSEMGEGRLLTRRQTAQAARDGNLPPARSRPARKASQSKKASGSAAGNSSASVLKPKSKGQIFDAVEIVKRPRSYVGKGKGREEAEPVGDEDDAVGSDEDAEGEVVDDPVELETSSLENSNKENEISLLEIAKMETDPEMDDIADADADHDALVPDEIEIGSPAPQITVEPTDDQIEEARLNHDISIDIGSPAPEITIEPMADDGDEVQFEENGNENGNGVAAFGPGLLLPRIDTGRAGTPLNPEYSIEVFSPMSAQHDSDDEMWVSSGINGSSEGSRAGGGLAALD</sequence>
<keyword evidence="3" id="KW-1185">Reference proteome</keyword>
<feature type="compositionally biased region" description="Acidic residues" evidence="1">
    <location>
        <begin position="210"/>
        <end position="235"/>
    </location>
</feature>
<gene>
    <name evidence="2" type="ORF">B0H16DRAFT_1525908</name>
</gene>
<accession>A0AAD7JIY2</accession>
<comment type="caution">
    <text evidence="2">The sequence shown here is derived from an EMBL/GenBank/DDBJ whole genome shotgun (WGS) entry which is preliminary data.</text>
</comment>
<dbReference type="AlphaFoldDB" id="A0AAD7JIY2"/>
<feature type="region of interest" description="Disordered" evidence="1">
    <location>
        <begin position="383"/>
        <end position="411"/>
    </location>
</feature>
<reference evidence="2" key="1">
    <citation type="submission" date="2023-03" db="EMBL/GenBank/DDBJ databases">
        <title>Massive genome expansion in bonnet fungi (Mycena s.s.) driven by repeated elements and novel gene families across ecological guilds.</title>
        <authorList>
            <consortium name="Lawrence Berkeley National Laboratory"/>
            <person name="Harder C.B."/>
            <person name="Miyauchi S."/>
            <person name="Viragh M."/>
            <person name="Kuo A."/>
            <person name="Thoen E."/>
            <person name="Andreopoulos B."/>
            <person name="Lu D."/>
            <person name="Skrede I."/>
            <person name="Drula E."/>
            <person name="Henrissat B."/>
            <person name="Morin E."/>
            <person name="Kohler A."/>
            <person name="Barry K."/>
            <person name="LaButti K."/>
            <person name="Morin E."/>
            <person name="Salamov A."/>
            <person name="Lipzen A."/>
            <person name="Mereny Z."/>
            <person name="Hegedus B."/>
            <person name="Baldrian P."/>
            <person name="Stursova M."/>
            <person name="Weitz H."/>
            <person name="Taylor A."/>
            <person name="Grigoriev I.V."/>
            <person name="Nagy L.G."/>
            <person name="Martin F."/>
            <person name="Kauserud H."/>
        </authorList>
    </citation>
    <scope>NUCLEOTIDE SEQUENCE</scope>
    <source>
        <strain evidence="2">CBHHK182m</strain>
    </source>
</reference>
<feature type="compositionally biased region" description="Acidic residues" evidence="1">
    <location>
        <begin position="83"/>
        <end position="93"/>
    </location>
</feature>
<evidence type="ECO:0000313" key="2">
    <source>
        <dbReference type="EMBL" id="KAJ7764842.1"/>
    </source>
</evidence>
<evidence type="ECO:0000256" key="1">
    <source>
        <dbReference type="SAM" id="MobiDB-lite"/>
    </source>
</evidence>
<protein>
    <submittedName>
        <fullName evidence="2">Uncharacterized protein</fullName>
    </submittedName>
</protein>
<proteinExistence type="predicted"/>
<organism evidence="2 3">
    <name type="scientific">Mycena metata</name>
    <dbReference type="NCBI Taxonomy" id="1033252"/>
    <lineage>
        <taxon>Eukaryota</taxon>
        <taxon>Fungi</taxon>
        <taxon>Dikarya</taxon>
        <taxon>Basidiomycota</taxon>
        <taxon>Agaricomycotina</taxon>
        <taxon>Agaricomycetes</taxon>
        <taxon>Agaricomycetidae</taxon>
        <taxon>Agaricales</taxon>
        <taxon>Marasmiineae</taxon>
        <taxon>Mycenaceae</taxon>
        <taxon>Mycena</taxon>
    </lineage>
</organism>
<feature type="compositionally biased region" description="Gly residues" evidence="1">
    <location>
        <begin position="402"/>
        <end position="411"/>
    </location>
</feature>
<evidence type="ECO:0000313" key="3">
    <source>
        <dbReference type="Proteomes" id="UP001215598"/>
    </source>
</evidence>
<dbReference type="EMBL" id="JARKIB010000027">
    <property type="protein sequence ID" value="KAJ7764842.1"/>
    <property type="molecule type" value="Genomic_DNA"/>
</dbReference>
<feature type="region of interest" description="Disordered" evidence="1">
    <location>
        <begin position="61"/>
        <end position="248"/>
    </location>
</feature>